<reference evidence="3" key="1">
    <citation type="journal article" date="2021" name="PeerJ">
        <title>Extensive microbial diversity within the chicken gut microbiome revealed by metagenomics and culture.</title>
        <authorList>
            <person name="Gilroy R."/>
            <person name="Ravi A."/>
            <person name="Getino M."/>
            <person name="Pursley I."/>
            <person name="Horton D.L."/>
            <person name="Alikhan N.F."/>
            <person name="Baker D."/>
            <person name="Gharbi K."/>
            <person name="Hall N."/>
            <person name="Watson M."/>
            <person name="Adriaenssens E.M."/>
            <person name="Foster-Nyarko E."/>
            <person name="Jarju S."/>
            <person name="Secka A."/>
            <person name="Antonio M."/>
            <person name="Oren A."/>
            <person name="Chaudhuri R.R."/>
            <person name="La Ragione R."/>
            <person name="Hildebrand F."/>
            <person name="Pallen M.J."/>
        </authorList>
    </citation>
    <scope>NUCLEOTIDE SEQUENCE</scope>
    <source>
        <strain evidence="3">CHK179-5677</strain>
    </source>
</reference>
<reference evidence="3" key="2">
    <citation type="submission" date="2021-09" db="EMBL/GenBank/DDBJ databases">
        <authorList>
            <person name="Gilroy R."/>
        </authorList>
    </citation>
    <scope>NUCLEOTIDE SEQUENCE</scope>
    <source>
        <strain evidence="3">CHK179-5677</strain>
    </source>
</reference>
<evidence type="ECO:0000259" key="2">
    <source>
        <dbReference type="Pfam" id="PF03288"/>
    </source>
</evidence>
<dbReference type="EMBL" id="DYUC01000126">
    <property type="protein sequence ID" value="HJG87793.1"/>
    <property type="molecule type" value="Genomic_DNA"/>
</dbReference>
<dbReference type="Proteomes" id="UP000760668">
    <property type="component" value="Unassembled WGS sequence"/>
</dbReference>
<organism evidence="3 4">
    <name type="scientific">Pseudoflavonifractor capillosus</name>
    <dbReference type="NCBI Taxonomy" id="106588"/>
    <lineage>
        <taxon>Bacteria</taxon>
        <taxon>Bacillati</taxon>
        <taxon>Bacillota</taxon>
        <taxon>Clostridia</taxon>
        <taxon>Eubacteriales</taxon>
        <taxon>Oscillospiraceae</taxon>
        <taxon>Pseudoflavonifractor</taxon>
    </lineage>
</organism>
<proteinExistence type="predicted"/>
<gene>
    <name evidence="3" type="ORF">K8V01_12380</name>
</gene>
<name>A0A921MND4_9FIRM</name>
<evidence type="ECO:0000313" key="3">
    <source>
        <dbReference type="EMBL" id="HJG87793.1"/>
    </source>
</evidence>
<accession>A0A921MND4</accession>
<evidence type="ECO:0000256" key="1">
    <source>
        <dbReference type="SAM" id="MobiDB-lite"/>
    </source>
</evidence>
<protein>
    <recommendedName>
        <fullName evidence="2">DNA primase/nucleoside triphosphatase C-terminal domain-containing protein</fullName>
    </recommendedName>
</protein>
<comment type="caution">
    <text evidence="3">The sequence shown here is derived from an EMBL/GenBank/DDBJ whole genome shotgun (WGS) entry which is preliminary data.</text>
</comment>
<dbReference type="AlphaFoldDB" id="A0A921MND4"/>
<dbReference type="InterPro" id="IPR004968">
    <property type="entry name" value="DNA_primase/NTPase_C"/>
</dbReference>
<dbReference type="Pfam" id="PF03288">
    <property type="entry name" value="Pox_D5"/>
    <property type="match status" value="1"/>
</dbReference>
<sequence length="102" mass="11515">MERGLEEPEAVRTAVDEYQRSSDRIAEFVGEVLEQDTAGEERLMYFYGLYKDWGLENGQKPYGSRAFAQGLERLGIHSVRGRPRNGGSPTTLVRGYRATWAG</sequence>
<dbReference type="RefSeq" id="WP_304248494.1">
    <property type="nucleotide sequence ID" value="NZ_DYUC01000126.1"/>
</dbReference>
<evidence type="ECO:0000313" key="4">
    <source>
        <dbReference type="Proteomes" id="UP000760668"/>
    </source>
</evidence>
<feature type="domain" description="DNA primase/nucleoside triphosphatase C-terminal" evidence="2">
    <location>
        <begin position="21"/>
        <end position="73"/>
    </location>
</feature>
<feature type="region of interest" description="Disordered" evidence="1">
    <location>
        <begin position="78"/>
        <end position="102"/>
    </location>
</feature>